<reference evidence="4" key="1">
    <citation type="submission" date="2014-02" db="EMBL/GenBank/DDBJ databases">
        <title>Expanding our view of genomic diversity in Candidatus Accumulibacter clades.</title>
        <authorList>
            <person name="Skennerton C.T."/>
            <person name="Barr J.J."/>
            <person name="Slater F.R."/>
            <person name="Bond P.L."/>
            <person name="Tyson G.W."/>
        </authorList>
    </citation>
    <scope>NUCLEOTIDE SEQUENCE [LARGE SCALE GENOMIC DNA]</scope>
</reference>
<name>A0A011Q5I1_ACCRE</name>
<dbReference type="PATRIC" id="fig|1454004.3.peg.3994"/>
<dbReference type="InterPro" id="IPR047057">
    <property type="entry name" value="MerR_fam"/>
</dbReference>
<dbReference type="GO" id="GO:0003700">
    <property type="term" value="F:DNA-binding transcription factor activity"/>
    <property type="evidence" value="ECO:0007669"/>
    <property type="project" value="InterPro"/>
</dbReference>
<dbReference type="PROSITE" id="PS50937">
    <property type="entry name" value="HTH_MERR_2"/>
    <property type="match status" value="1"/>
</dbReference>
<dbReference type="eggNOG" id="COG0789">
    <property type="taxonomic scope" value="Bacteria"/>
</dbReference>
<proteinExistence type="predicted"/>
<keyword evidence="5" id="KW-1185">Reference proteome</keyword>
<gene>
    <name evidence="4" type="primary">cueR</name>
    <name evidence="4" type="ORF">AW11_03891</name>
</gene>
<dbReference type="Pfam" id="PF13411">
    <property type="entry name" value="MerR_1"/>
    <property type="match status" value="1"/>
</dbReference>
<evidence type="ECO:0000256" key="1">
    <source>
        <dbReference type="ARBA" id="ARBA00023125"/>
    </source>
</evidence>
<dbReference type="EMBL" id="JEMY01000070">
    <property type="protein sequence ID" value="EXI84415.1"/>
    <property type="molecule type" value="Genomic_DNA"/>
</dbReference>
<dbReference type="SUPFAM" id="SSF46955">
    <property type="entry name" value="Putative DNA-binding domain"/>
    <property type="match status" value="1"/>
</dbReference>
<dbReference type="CDD" id="cd04776">
    <property type="entry name" value="HTH_GnyR"/>
    <property type="match status" value="1"/>
</dbReference>
<dbReference type="STRING" id="1454004.AW11_03891"/>
<keyword evidence="1" id="KW-0238">DNA-binding</keyword>
<evidence type="ECO:0000313" key="4">
    <source>
        <dbReference type="EMBL" id="EXI84415.1"/>
    </source>
</evidence>
<sequence>MASAAKHSTRDQTPDSPAVDQQATTFSISDLAREFHITPRTIRFYEDQGLLSPMREGRTRVFTRRDRTRLKLALRGKRLGFSLVEISYLIGMYDRARDKNTQLSEFLNGLQQRKEALLQQREDIEAVLQEVCNFEQQCRQLLLTRAASESVDKAAGNGTGRAVDDATRKAANKAAKADKVA</sequence>
<comment type="caution">
    <text evidence="4">The sequence shown here is derived from an EMBL/GenBank/DDBJ whole genome shotgun (WGS) entry which is preliminary data.</text>
</comment>
<organism evidence="4 5">
    <name type="scientific">Accumulibacter regalis</name>
    <dbReference type="NCBI Taxonomy" id="522306"/>
    <lineage>
        <taxon>Bacteria</taxon>
        <taxon>Pseudomonadati</taxon>
        <taxon>Pseudomonadota</taxon>
        <taxon>Betaproteobacteria</taxon>
        <taxon>Candidatus Accumulibacter</taxon>
    </lineage>
</organism>
<feature type="region of interest" description="Disordered" evidence="2">
    <location>
        <begin position="1"/>
        <end position="21"/>
    </location>
</feature>
<dbReference type="SMART" id="SM00422">
    <property type="entry name" value="HTH_MERR"/>
    <property type="match status" value="1"/>
</dbReference>
<dbReference type="Proteomes" id="UP000022141">
    <property type="component" value="Unassembled WGS sequence"/>
</dbReference>
<evidence type="ECO:0000259" key="3">
    <source>
        <dbReference type="PROSITE" id="PS50937"/>
    </source>
</evidence>
<protein>
    <submittedName>
        <fullName evidence="4">Copper export regulator</fullName>
    </submittedName>
</protein>
<dbReference type="InterPro" id="IPR009061">
    <property type="entry name" value="DNA-bd_dom_put_sf"/>
</dbReference>
<evidence type="ECO:0000256" key="2">
    <source>
        <dbReference type="SAM" id="MobiDB-lite"/>
    </source>
</evidence>
<feature type="domain" description="HTH merR-type" evidence="3">
    <location>
        <begin position="25"/>
        <end position="92"/>
    </location>
</feature>
<dbReference type="PANTHER" id="PTHR30204">
    <property type="entry name" value="REDOX-CYCLING DRUG-SENSING TRANSCRIPTIONAL ACTIVATOR SOXR"/>
    <property type="match status" value="1"/>
</dbReference>
<evidence type="ECO:0000313" key="5">
    <source>
        <dbReference type="Proteomes" id="UP000022141"/>
    </source>
</evidence>
<feature type="region of interest" description="Disordered" evidence="2">
    <location>
        <begin position="152"/>
        <end position="181"/>
    </location>
</feature>
<accession>A0A011Q5I1</accession>
<dbReference type="Gene3D" id="1.10.1660.10">
    <property type="match status" value="1"/>
</dbReference>
<dbReference type="GO" id="GO:0003677">
    <property type="term" value="F:DNA binding"/>
    <property type="evidence" value="ECO:0007669"/>
    <property type="project" value="UniProtKB-KW"/>
</dbReference>
<dbReference type="AlphaFoldDB" id="A0A011Q5I1"/>
<dbReference type="PANTHER" id="PTHR30204:SF58">
    <property type="entry name" value="HTH-TYPE TRANSCRIPTIONAL REGULATOR YFMP"/>
    <property type="match status" value="1"/>
</dbReference>
<dbReference type="InterPro" id="IPR000551">
    <property type="entry name" value="MerR-type_HTH_dom"/>
</dbReference>